<protein>
    <submittedName>
        <fullName evidence="1">Membrane dipeptidase</fullName>
    </submittedName>
</protein>
<dbReference type="PANTHER" id="PTHR10443">
    <property type="entry name" value="MICROSOMAL DIPEPTIDASE"/>
    <property type="match status" value="1"/>
</dbReference>
<dbReference type="Proteomes" id="UP000471031">
    <property type="component" value="Unassembled WGS sequence"/>
</dbReference>
<dbReference type="CDD" id="cd01301">
    <property type="entry name" value="rDP_like"/>
    <property type="match status" value="1"/>
</dbReference>
<accession>A0A845LDW7</accession>
<dbReference type="GO" id="GO:0006508">
    <property type="term" value="P:proteolysis"/>
    <property type="evidence" value="ECO:0007669"/>
    <property type="project" value="InterPro"/>
</dbReference>
<dbReference type="SUPFAM" id="SSF51556">
    <property type="entry name" value="Metallo-dependent hydrolases"/>
    <property type="match status" value="1"/>
</dbReference>
<keyword evidence="2" id="KW-1185">Reference proteome</keyword>
<dbReference type="PANTHER" id="PTHR10443:SF12">
    <property type="entry name" value="DIPEPTIDASE"/>
    <property type="match status" value="1"/>
</dbReference>
<dbReference type="InterPro" id="IPR008257">
    <property type="entry name" value="Pept_M19"/>
</dbReference>
<dbReference type="InterPro" id="IPR032466">
    <property type="entry name" value="Metal_Hydrolase"/>
</dbReference>
<comment type="caution">
    <text evidence="1">The sequence shown here is derived from an EMBL/GenBank/DDBJ whole genome shotgun (WGS) entry which is preliminary data.</text>
</comment>
<proteinExistence type="predicted"/>
<dbReference type="OrthoDB" id="9804920at2"/>
<reference evidence="1 2" key="1">
    <citation type="submission" date="2020-01" db="EMBL/GenBank/DDBJ databases">
        <title>Whole genome sequence of Heliobacterium gestii DSM 11169.</title>
        <authorList>
            <person name="Kyndt J.A."/>
            <person name="Meyer T.E."/>
        </authorList>
    </citation>
    <scope>NUCLEOTIDE SEQUENCE [LARGE SCALE GENOMIC DNA]</scope>
    <source>
        <strain evidence="1 2">DSM 11169</strain>
    </source>
</reference>
<sequence length="334" mass="36414">MKKGESITSLQEKGSPLIQVADAHCDTLLKVCDDGFSLFDQAGGAVCVRGLQAGGVALQFFAAYIGEAYKPYGSLRRTLELIDAYHRMIRENRDVLFSLCWKEELADTGTRCGALLAIEGGEALEGSLDLLDILFRLGVRSIGLTWNQRNLLADGSWEEASKGGLTRFGRQVVERMEYLGMVVDAAHIAPAGFWDLSALCQRPWLVSHTCCRSLHDHPRNIDDRQIAALAARGGVMGITFYPDFLGDARAGVKAVADHIEQACQAGGGYEHVGIGSDFDGADRYALGLEGAERFPRLWEALGERGFSDEQIRAIGSGNLMRLLAKNLPDRPVEP</sequence>
<dbReference type="RefSeq" id="WP_161262324.1">
    <property type="nucleotide sequence ID" value="NZ_JAFBDC010000008.1"/>
</dbReference>
<dbReference type="Gene3D" id="3.20.20.140">
    <property type="entry name" value="Metal-dependent hydrolases"/>
    <property type="match status" value="1"/>
</dbReference>
<evidence type="ECO:0000313" key="1">
    <source>
        <dbReference type="EMBL" id="MZP43751.1"/>
    </source>
</evidence>
<organism evidence="1 2">
    <name type="scientific">Heliomicrobium gestii</name>
    <name type="common">Heliobacterium gestii</name>
    <dbReference type="NCBI Taxonomy" id="2699"/>
    <lineage>
        <taxon>Bacteria</taxon>
        <taxon>Bacillati</taxon>
        <taxon>Bacillota</taxon>
        <taxon>Clostridia</taxon>
        <taxon>Eubacteriales</taxon>
        <taxon>Heliobacteriaceae</taxon>
        <taxon>Heliomicrobium</taxon>
    </lineage>
</organism>
<name>A0A845LDW7_HELGE</name>
<dbReference type="PROSITE" id="PS51365">
    <property type="entry name" value="RENAL_DIPEPTIDASE_2"/>
    <property type="match status" value="1"/>
</dbReference>
<evidence type="ECO:0000313" key="2">
    <source>
        <dbReference type="Proteomes" id="UP000471031"/>
    </source>
</evidence>
<dbReference type="Pfam" id="PF01244">
    <property type="entry name" value="Peptidase_M19"/>
    <property type="match status" value="1"/>
</dbReference>
<gene>
    <name evidence="1" type="ORF">GTO89_11925</name>
</gene>
<dbReference type="EMBL" id="WXEX01000010">
    <property type="protein sequence ID" value="MZP43751.1"/>
    <property type="molecule type" value="Genomic_DNA"/>
</dbReference>
<dbReference type="GO" id="GO:0070573">
    <property type="term" value="F:metallodipeptidase activity"/>
    <property type="evidence" value="ECO:0007669"/>
    <property type="project" value="InterPro"/>
</dbReference>
<dbReference type="AlphaFoldDB" id="A0A845LDW7"/>